<proteinExistence type="predicted"/>
<dbReference type="EMBL" id="CAJNOQ010000581">
    <property type="protein sequence ID" value="CAF0817168.1"/>
    <property type="molecule type" value="Genomic_DNA"/>
</dbReference>
<dbReference type="AlphaFoldDB" id="A0A813TVY4"/>
<dbReference type="Proteomes" id="UP000682733">
    <property type="component" value="Unassembled WGS sequence"/>
</dbReference>
<evidence type="ECO:0000313" key="6">
    <source>
        <dbReference type="Proteomes" id="UP000663829"/>
    </source>
</evidence>
<protein>
    <submittedName>
        <fullName evidence="3">Uncharacterized protein</fullName>
    </submittedName>
</protein>
<feature type="region of interest" description="Disordered" evidence="1">
    <location>
        <begin position="132"/>
        <end position="174"/>
    </location>
</feature>
<feature type="compositionally biased region" description="Polar residues" evidence="1">
    <location>
        <begin position="314"/>
        <end position="323"/>
    </location>
</feature>
<dbReference type="Proteomes" id="UP000663829">
    <property type="component" value="Unassembled WGS sequence"/>
</dbReference>
<feature type="region of interest" description="Disordered" evidence="1">
    <location>
        <begin position="14"/>
        <end position="77"/>
    </location>
</feature>
<sequence>MSRSILANKFDASFSTTPTSESTTIHLTTSPTATTPVIKKTPSPRRLTPRTANSINNNNNNNNNHTLPPPPNETTAANNSTRVIKPIAVRASDTVPYNLRSRSKLKSNDQTKLIPSFNTKLSLGKTSAEQVSTTSIDDDSFSEQQNRISSMSATSVSNETVQQKSDKKLTSPPLTRSAAASAGVKIDDLVGLSTPLSCKLTLSYVPSIQTTTCTNTTNTTNNNTNINVMKIMRSQSQQEQQEQHVVMTRYATRKRKCEDDHRPYLNLLKMKQITQSMRHQSGPLRDPDDEDSGCDYDSPAHSPVEFTDLPPQQFEDSNMSYDSGFSAGSGEHKYTDLDITEIENH</sequence>
<feature type="region of interest" description="Disordered" evidence="1">
    <location>
        <begin position="276"/>
        <end position="345"/>
    </location>
</feature>
<name>A0A813TVY4_9BILA</name>
<gene>
    <name evidence="3" type="ORF">GPM918_LOCUS4351</name>
    <name evidence="2" type="ORF">OVA965_LOCUS1379</name>
    <name evidence="5" type="ORF">SRO942_LOCUS4352</name>
    <name evidence="4" type="ORF">TMI583_LOCUS1380</name>
</gene>
<feature type="compositionally biased region" description="Low complexity" evidence="1">
    <location>
        <begin position="49"/>
        <end position="66"/>
    </location>
</feature>
<feature type="compositionally biased region" description="Basic and acidic residues" evidence="1">
    <location>
        <begin position="330"/>
        <end position="345"/>
    </location>
</feature>
<evidence type="ECO:0000313" key="5">
    <source>
        <dbReference type="EMBL" id="CAF3603392.1"/>
    </source>
</evidence>
<reference evidence="3" key="1">
    <citation type="submission" date="2021-02" db="EMBL/GenBank/DDBJ databases">
        <authorList>
            <person name="Nowell W R."/>
        </authorList>
    </citation>
    <scope>NUCLEOTIDE SEQUENCE</scope>
</reference>
<dbReference type="EMBL" id="CAJOBA010000251">
    <property type="protein sequence ID" value="CAF3517242.1"/>
    <property type="molecule type" value="Genomic_DNA"/>
</dbReference>
<dbReference type="Proteomes" id="UP000677228">
    <property type="component" value="Unassembled WGS sequence"/>
</dbReference>
<dbReference type="EMBL" id="CAJNOK010000251">
    <property type="protein sequence ID" value="CAF0740004.1"/>
    <property type="molecule type" value="Genomic_DNA"/>
</dbReference>
<dbReference type="OrthoDB" id="10037447at2759"/>
<evidence type="ECO:0000256" key="1">
    <source>
        <dbReference type="SAM" id="MobiDB-lite"/>
    </source>
</evidence>
<dbReference type="EMBL" id="CAJOBC010000581">
    <property type="protein sequence ID" value="CAF3603392.1"/>
    <property type="molecule type" value="Genomic_DNA"/>
</dbReference>
<dbReference type="Proteomes" id="UP000681722">
    <property type="component" value="Unassembled WGS sequence"/>
</dbReference>
<feature type="compositionally biased region" description="Low complexity" evidence="1">
    <location>
        <begin position="14"/>
        <end position="30"/>
    </location>
</feature>
<accession>A0A813TVY4</accession>
<comment type="caution">
    <text evidence="3">The sequence shown here is derived from an EMBL/GenBank/DDBJ whole genome shotgun (WGS) entry which is preliminary data.</text>
</comment>
<organism evidence="3 6">
    <name type="scientific">Didymodactylos carnosus</name>
    <dbReference type="NCBI Taxonomy" id="1234261"/>
    <lineage>
        <taxon>Eukaryota</taxon>
        <taxon>Metazoa</taxon>
        <taxon>Spiralia</taxon>
        <taxon>Gnathifera</taxon>
        <taxon>Rotifera</taxon>
        <taxon>Eurotatoria</taxon>
        <taxon>Bdelloidea</taxon>
        <taxon>Philodinida</taxon>
        <taxon>Philodinidae</taxon>
        <taxon>Didymodactylos</taxon>
    </lineage>
</organism>
<feature type="compositionally biased region" description="Polar residues" evidence="1">
    <location>
        <begin position="142"/>
        <end position="163"/>
    </location>
</feature>
<evidence type="ECO:0000313" key="4">
    <source>
        <dbReference type="EMBL" id="CAF3517242.1"/>
    </source>
</evidence>
<keyword evidence="6" id="KW-1185">Reference proteome</keyword>
<evidence type="ECO:0000313" key="3">
    <source>
        <dbReference type="EMBL" id="CAF0817168.1"/>
    </source>
</evidence>
<evidence type="ECO:0000313" key="2">
    <source>
        <dbReference type="EMBL" id="CAF0740004.1"/>
    </source>
</evidence>